<proteinExistence type="predicted"/>
<keyword evidence="3 6" id="KW-0812">Transmembrane</keyword>
<feature type="transmembrane region" description="Helical" evidence="6">
    <location>
        <begin position="246"/>
        <end position="271"/>
    </location>
</feature>
<evidence type="ECO:0000256" key="6">
    <source>
        <dbReference type="SAM" id="Phobius"/>
    </source>
</evidence>
<keyword evidence="4 6" id="KW-1133">Transmembrane helix</keyword>
<sequence length="419" mass="43179">MLPVAVLLVGLGGAVLARQVPAVQARLSTAATTILALLGAALAGLPLVIAGGGWWVLVPAAAGTAALVALGAVVNERVLTRLRERSAEGPTVSERVEEWAEGHHVGPRGTNLLAVVVGSWRRAVDVRVTGLAAEMTYYGLISLVPLLTALGASLGFLERLVGAEAVTRIEESLVDAVSTVFAEQVAADVLAPLIEGLLREERAGIAVGSVLVALWLASRMFRAAIRALDDAYRVPERRGLVGQYALGIALALGAVITLLVILALVVVGPLLGDGQEIADQLGLGAVFQVSWSVLRWPALAVVTTTYLTVLYRYGPNVTTTWRRCLPGAAVGTVGLVLVSVGFSAYLRVAGPGAPGGENVEGAAVTAAAQTIGLVLAGVVWLWLSSIVTLTGGVVNAELAEVQRTGGGGGVPPPLSRRRR</sequence>
<feature type="transmembrane region" description="Helical" evidence="6">
    <location>
        <begin position="54"/>
        <end position="74"/>
    </location>
</feature>
<keyword evidence="8" id="KW-1185">Reference proteome</keyword>
<feature type="transmembrane region" description="Helical" evidence="6">
    <location>
        <begin position="325"/>
        <end position="346"/>
    </location>
</feature>
<keyword evidence="2" id="KW-1003">Cell membrane</keyword>
<gene>
    <name evidence="7" type="ORF">SAMN05216184_11019</name>
</gene>
<dbReference type="EMBL" id="UETB01000010">
    <property type="protein sequence ID" value="SSA44730.1"/>
    <property type="molecule type" value="Genomic_DNA"/>
</dbReference>
<evidence type="ECO:0000256" key="3">
    <source>
        <dbReference type="ARBA" id="ARBA00022692"/>
    </source>
</evidence>
<protein>
    <submittedName>
        <fullName evidence="7">Membrane protein</fullName>
    </submittedName>
</protein>
<feature type="transmembrane region" description="Helical" evidence="6">
    <location>
        <begin position="203"/>
        <end position="225"/>
    </location>
</feature>
<feature type="transmembrane region" description="Helical" evidence="6">
    <location>
        <begin position="27"/>
        <end position="47"/>
    </location>
</feature>
<evidence type="ECO:0000313" key="8">
    <source>
        <dbReference type="Proteomes" id="UP000250222"/>
    </source>
</evidence>
<dbReference type="OrthoDB" id="3812359at2"/>
<feature type="transmembrane region" description="Helical" evidence="6">
    <location>
        <begin position="366"/>
        <end position="383"/>
    </location>
</feature>
<dbReference type="GO" id="GO:0005886">
    <property type="term" value="C:plasma membrane"/>
    <property type="evidence" value="ECO:0007669"/>
    <property type="project" value="UniProtKB-SubCell"/>
</dbReference>
<dbReference type="InterPro" id="IPR017039">
    <property type="entry name" value="Virul_fac_BrkB"/>
</dbReference>
<dbReference type="PANTHER" id="PTHR30213:SF0">
    <property type="entry name" value="UPF0761 MEMBRANE PROTEIN YIHY"/>
    <property type="match status" value="1"/>
</dbReference>
<dbReference type="PANTHER" id="PTHR30213">
    <property type="entry name" value="INNER MEMBRANE PROTEIN YHJD"/>
    <property type="match status" value="1"/>
</dbReference>
<evidence type="ECO:0000256" key="2">
    <source>
        <dbReference type="ARBA" id="ARBA00022475"/>
    </source>
</evidence>
<dbReference type="RefSeq" id="WP_110853007.1">
    <property type="nucleotide sequence ID" value="NZ_QKLZ01000010.1"/>
</dbReference>
<dbReference type="Proteomes" id="UP000250222">
    <property type="component" value="Unassembled WGS sequence"/>
</dbReference>
<feature type="transmembrane region" description="Helical" evidence="6">
    <location>
        <begin position="291"/>
        <end position="313"/>
    </location>
</feature>
<comment type="subcellular location">
    <subcellularLocation>
        <location evidence="1">Cell membrane</location>
        <topology evidence="1">Multi-pass membrane protein</topology>
    </subcellularLocation>
</comment>
<dbReference type="AlphaFoldDB" id="A0A2Y9AK78"/>
<evidence type="ECO:0000256" key="5">
    <source>
        <dbReference type="ARBA" id="ARBA00023136"/>
    </source>
</evidence>
<evidence type="ECO:0000256" key="4">
    <source>
        <dbReference type="ARBA" id="ARBA00022989"/>
    </source>
</evidence>
<keyword evidence="5 6" id="KW-0472">Membrane</keyword>
<organism evidence="7 8">
    <name type="scientific">Georgenia satyanarayanai</name>
    <dbReference type="NCBI Taxonomy" id="860221"/>
    <lineage>
        <taxon>Bacteria</taxon>
        <taxon>Bacillati</taxon>
        <taxon>Actinomycetota</taxon>
        <taxon>Actinomycetes</taxon>
        <taxon>Micrococcales</taxon>
        <taxon>Bogoriellaceae</taxon>
        <taxon>Georgenia</taxon>
    </lineage>
</organism>
<evidence type="ECO:0000256" key="1">
    <source>
        <dbReference type="ARBA" id="ARBA00004651"/>
    </source>
</evidence>
<dbReference type="Pfam" id="PF03631">
    <property type="entry name" value="Virul_fac_BrkB"/>
    <property type="match status" value="1"/>
</dbReference>
<feature type="transmembrane region" description="Helical" evidence="6">
    <location>
        <begin position="137"/>
        <end position="161"/>
    </location>
</feature>
<reference evidence="7 8" key="1">
    <citation type="submission" date="2016-10" db="EMBL/GenBank/DDBJ databases">
        <authorList>
            <person name="Cai Z."/>
        </authorList>
    </citation>
    <scope>NUCLEOTIDE SEQUENCE [LARGE SCALE GENOMIC DNA]</scope>
    <source>
        <strain evidence="7 8">CGMCC 1.10826</strain>
    </source>
</reference>
<name>A0A2Y9AK78_9MICO</name>
<evidence type="ECO:0000313" key="7">
    <source>
        <dbReference type="EMBL" id="SSA44730.1"/>
    </source>
</evidence>
<accession>A0A2Y9AK78</accession>